<organism evidence="2 3">
    <name type="scientific">Dreissena polymorpha</name>
    <name type="common">Zebra mussel</name>
    <name type="synonym">Mytilus polymorpha</name>
    <dbReference type="NCBI Taxonomy" id="45954"/>
    <lineage>
        <taxon>Eukaryota</taxon>
        <taxon>Metazoa</taxon>
        <taxon>Spiralia</taxon>
        <taxon>Lophotrochozoa</taxon>
        <taxon>Mollusca</taxon>
        <taxon>Bivalvia</taxon>
        <taxon>Autobranchia</taxon>
        <taxon>Heteroconchia</taxon>
        <taxon>Euheterodonta</taxon>
        <taxon>Imparidentia</taxon>
        <taxon>Neoheterodontei</taxon>
        <taxon>Myida</taxon>
        <taxon>Dreissenoidea</taxon>
        <taxon>Dreissenidae</taxon>
        <taxon>Dreissena</taxon>
    </lineage>
</organism>
<gene>
    <name evidence="2" type="ORF">DPMN_004570</name>
</gene>
<feature type="compositionally biased region" description="Low complexity" evidence="1">
    <location>
        <begin position="37"/>
        <end position="47"/>
    </location>
</feature>
<reference evidence="2" key="1">
    <citation type="journal article" date="2019" name="bioRxiv">
        <title>The Genome of the Zebra Mussel, Dreissena polymorpha: A Resource for Invasive Species Research.</title>
        <authorList>
            <person name="McCartney M.A."/>
            <person name="Auch B."/>
            <person name="Kono T."/>
            <person name="Mallez S."/>
            <person name="Zhang Y."/>
            <person name="Obille A."/>
            <person name="Becker A."/>
            <person name="Abrahante J.E."/>
            <person name="Garbe J."/>
            <person name="Badalamenti J.P."/>
            <person name="Herman A."/>
            <person name="Mangelson H."/>
            <person name="Liachko I."/>
            <person name="Sullivan S."/>
            <person name="Sone E.D."/>
            <person name="Koren S."/>
            <person name="Silverstein K.A.T."/>
            <person name="Beckman K.B."/>
            <person name="Gohl D.M."/>
        </authorList>
    </citation>
    <scope>NUCLEOTIDE SEQUENCE</scope>
    <source>
        <strain evidence="2">Duluth1</strain>
        <tissue evidence="2">Whole animal</tissue>
    </source>
</reference>
<sequence>MNRGSNGMNQGSTGDDQDEQWTTGAPPRRTGNDRHGTGNNQNGTWNNRDSTSYGNAPMEPLYISKPALCWDATSIHQGYAWALPGTTGVCQYTGRFLLSPGLHLGITGDDRGSSGVVDRLQLGQCQEIVFAGRPTEALPAILTVVLRYHEYPG</sequence>
<dbReference type="AlphaFoldDB" id="A0A9D4RTN6"/>
<feature type="compositionally biased region" description="Polar residues" evidence="1">
    <location>
        <begin position="1"/>
        <end position="14"/>
    </location>
</feature>
<accession>A0A9D4RTN6</accession>
<evidence type="ECO:0000313" key="3">
    <source>
        <dbReference type="Proteomes" id="UP000828390"/>
    </source>
</evidence>
<comment type="caution">
    <text evidence="2">The sequence shown here is derived from an EMBL/GenBank/DDBJ whole genome shotgun (WGS) entry which is preliminary data.</text>
</comment>
<evidence type="ECO:0000313" key="2">
    <source>
        <dbReference type="EMBL" id="KAH3880649.1"/>
    </source>
</evidence>
<feature type="region of interest" description="Disordered" evidence="1">
    <location>
        <begin position="1"/>
        <end position="57"/>
    </location>
</feature>
<dbReference type="EMBL" id="JAIWYP010000001">
    <property type="protein sequence ID" value="KAH3880649.1"/>
    <property type="molecule type" value="Genomic_DNA"/>
</dbReference>
<name>A0A9D4RTN6_DREPO</name>
<protein>
    <submittedName>
        <fullName evidence="2">Uncharacterized protein</fullName>
    </submittedName>
</protein>
<proteinExistence type="predicted"/>
<keyword evidence="3" id="KW-1185">Reference proteome</keyword>
<reference evidence="2" key="2">
    <citation type="submission" date="2020-11" db="EMBL/GenBank/DDBJ databases">
        <authorList>
            <person name="McCartney M.A."/>
            <person name="Auch B."/>
            <person name="Kono T."/>
            <person name="Mallez S."/>
            <person name="Becker A."/>
            <person name="Gohl D.M."/>
            <person name="Silverstein K.A.T."/>
            <person name="Koren S."/>
            <person name="Bechman K.B."/>
            <person name="Herman A."/>
            <person name="Abrahante J.E."/>
            <person name="Garbe J."/>
        </authorList>
    </citation>
    <scope>NUCLEOTIDE SEQUENCE</scope>
    <source>
        <strain evidence="2">Duluth1</strain>
        <tissue evidence="2">Whole animal</tissue>
    </source>
</reference>
<dbReference type="Proteomes" id="UP000828390">
    <property type="component" value="Unassembled WGS sequence"/>
</dbReference>
<evidence type="ECO:0000256" key="1">
    <source>
        <dbReference type="SAM" id="MobiDB-lite"/>
    </source>
</evidence>